<evidence type="ECO:0000313" key="11">
    <source>
        <dbReference type="Proteomes" id="UP000000437"/>
    </source>
</evidence>
<dbReference type="ZFIN" id="ZDB-GENE-070912-290">
    <property type="gene designation" value="pard3bb"/>
</dbReference>
<dbReference type="AGR" id="ZFIN:ZDB-GENE-070912-290"/>
<evidence type="ECO:0000256" key="5">
    <source>
        <dbReference type="ARBA" id="ARBA00022553"/>
    </source>
</evidence>
<dbReference type="InterPro" id="IPR001478">
    <property type="entry name" value="PDZ"/>
</dbReference>
<dbReference type="Pfam" id="PF00595">
    <property type="entry name" value="PDZ"/>
    <property type="match status" value="2"/>
</dbReference>
<evidence type="ECO:0000256" key="7">
    <source>
        <dbReference type="ARBA" id="ARBA00022737"/>
    </source>
</evidence>
<dbReference type="InterPro" id="IPR036034">
    <property type="entry name" value="PDZ_sf"/>
</dbReference>
<reference evidence="12" key="1">
    <citation type="submission" date="2025-08" db="UniProtKB">
        <authorList>
            <consortium name="RefSeq"/>
        </authorList>
    </citation>
    <scope>IDENTIFICATION</scope>
    <source>
        <strain evidence="12">Tuebingen</strain>
        <tissue evidence="12">Fibroblasts and whole tissue</tissue>
    </source>
</reference>
<keyword evidence="7" id="KW-0677">Repeat</keyword>
<dbReference type="Gene3D" id="3.10.20.90">
    <property type="entry name" value="Phosphatidylinositol 3-kinase Catalytic Subunit, Chain A, domain 1"/>
    <property type="match status" value="1"/>
</dbReference>
<keyword evidence="8" id="KW-0965">Cell junction</keyword>
<dbReference type="AlphaFoldDB" id="A0A8M3B2I8"/>
<dbReference type="Gene3D" id="2.30.42.10">
    <property type="match status" value="3"/>
</dbReference>
<dbReference type="RefSeq" id="XP_009302818.2">
    <property type="nucleotide sequence ID" value="XM_009304543.5"/>
</dbReference>
<keyword evidence="4" id="KW-0796">Tight junction</keyword>
<dbReference type="GeneID" id="562146"/>
<evidence type="ECO:0000256" key="2">
    <source>
        <dbReference type="ARBA" id="ARBA00004435"/>
    </source>
</evidence>
<gene>
    <name evidence="12 13" type="primary">pard3bb</name>
</gene>
<dbReference type="GO" id="GO:0012505">
    <property type="term" value="C:endomembrane system"/>
    <property type="evidence" value="ECO:0007669"/>
    <property type="project" value="UniProtKB-SubCell"/>
</dbReference>
<keyword evidence="10" id="KW-0131">Cell cycle</keyword>
<evidence type="ECO:0000256" key="1">
    <source>
        <dbReference type="ARBA" id="ARBA00004308"/>
    </source>
</evidence>
<dbReference type="OrthoDB" id="6264899at2759"/>
<evidence type="ECO:0000313" key="12">
    <source>
        <dbReference type="RefSeq" id="XP_009302818.2"/>
    </source>
</evidence>
<comment type="similarity">
    <text evidence="3">Belongs to the PAR3 family.</text>
</comment>
<name>A0A8M3B2I8_DANRE</name>
<dbReference type="FunFam" id="3.10.20.90:FF:000017">
    <property type="entry name" value="partitioning defective 3 homolog isoform X2"/>
    <property type="match status" value="1"/>
</dbReference>
<keyword evidence="9" id="KW-0472">Membrane</keyword>
<dbReference type="KEGG" id="dre:562146"/>
<dbReference type="PROSITE" id="PS50106">
    <property type="entry name" value="PDZ"/>
    <property type="match status" value="2"/>
</dbReference>
<evidence type="ECO:0000256" key="8">
    <source>
        <dbReference type="ARBA" id="ARBA00022949"/>
    </source>
</evidence>
<comment type="subcellular location">
    <subcellularLocation>
        <location evidence="2">Cell junction</location>
        <location evidence="2">Tight junction</location>
    </subcellularLocation>
    <subcellularLocation>
        <location evidence="1">Endomembrane system</location>
    </subcellularLocation>
</comment>
<evidence type="ECO:0000256" key="6">
    <source>
        <dbReference type="ARBA" id="ARBA00022618"/>
    </source>
</evidence>
<evidence type="ECO:0000256" key="10">
    <source>
        <dbReference type="ARBA" id="ARBA00023306"/>
    </source>
</evidence>
<evidence type="ECO:0000256" key="9">
    <source>
        <dbReference type="ARBA" id="ARBA00023136"/>
    </source>
</evidence>
<evidence type="ECO:0000313" key="13">
    <source>
        <dbReference type="ZFIN" id="ZDB-GENE-070912-290"/>
    </source>
</evidence>
<evidence type="ECO:0000256" key="3">
    <source>
        <dbReference type="ARBA" id="ARBA00005358"/>
    </source>
</evidence>
<dbReference type="PANTHER" id="PTHR16484:SF4">
    <property type="entry name" value="PARTITIONING DEFECTIVE 3 HOMOLOG B"/>
    <property type="match status" value="1"/>
</dbReference>
<keyword evidence="5" id="KW-0597">Phosphoprotein</keyword>
<dbReference type="CDD" id="cd06691">
    <property type="entry name" value="PDZ1_Par3-like"/>
    <property type="match status" value="1"/>
</dbReference>
<sequence>MKVTVTFGRTGVVVPCKEGWTVRDLILQATQRYRKLLEQEGDFLVRTHHVEYCDGGILDPDDVLTDLVEDKDKLIAVYEEQEAQQRGAMSPGNGSGARSSLTGQSSPEPYDSELACFQPIKGGEIEVTSSALKSSTPLLVRSSSDSALGASQMEDMNSRAMGIHVQTDMDFTAELTGNKSGPLTSNLTKTVEISGEQGPLGIHVVPYCSSLSGRPLGLHIRGVEENSRSKREGIFQDDECIVKINDTELMDKSFSQAQEIFRQAMRSSIVRLEVVPVFNKERFEKSVISHLFNPETPDASARTKEPPPLKVKPMVRPVESSSGWQAEFQESSSSLESRSLGSPLPINLSPTPRGKSAENSLLKNSLGPSPLQNHNKKGGKRLRIDLKKGPEGLGFTVVTRDSSVHGPGPILVKNILPRGAAVKDGRLQSGDRILEVNGVDIGGRSQEELVAMLRSTKQGDSVCLVVARQEDMFLPRELKEEQARLLLSEEGKEQLMFEVPLNDSGSAGLGVSLKGNKSRETGEDLGIFIKSIIHGGAAFKDGRLRINDQLIAVNGEPLLGKSNHEAMETLRRSMSMEGNLRGMIQLVVLRSVLPPNQEFQEARRILNRSFDSCVGQAAHLSQSDAGVQPPMVMNSIYERCAVSNGGYNHTEEGDDEGFDANPHRQNSLQFQQSLLSSGLRSADASLTDGGQQVHAEQNHVKSLKSVDLVSGGVVLGPTLGLKKSSSLESLQTAMTEAKKNELLPFHRPRPHIVRGRGCNESFRAAIDKSYDGPPEDDDDEGSEQSSGRDTPASGSSRQGAGDNEENKKDKKKKAKSKKKEKMKSKGKEKEKKKSEEIGDELDKKTKKKGFGLLRFGKKKEEKSKPETKVNALKQTAEILSEEELERMKEERERIEAKHQELRERQGRDRFSPPDLEDDDLDPNYARINNFKERGSPSQPLYGNRSPSPQRPLAAVSHSREPSTEDPLDGLYAKVNKQRSPPPPAADSMDRIQQLRREYLQARREGTAPAYDELEARRRGAEHDPHRMPMRNPDPRLAPRYEDVERQYASLPRRAPADPNEYPVQQWSAHREPAQYPNPQSGYHPGYPPPPREAYPRPLDPRQGDAGFYHPLPQQRGPLRQDVPPSPTIPIRGPRFDTMSRGGYRNTSPERYAYGDQRHSDPRQKSPMTAAV</sequence>
<dbReference type="CDD" id="cd23059">
    <property type="entry name" value="PDZ3_Par3-like"/>
    <property type="match status" value="1"/>
</dbReference>
<protein>
    <submittedName>
        <fullName evidence="12">Partitioning defective 3 homolog B isoform X2</fullName>
    </submittedName>
</protein>
<proteinExistence type="inferred from homology"/>
<keyword evidence="6" id="KW-0132">Cell division</keyword>
<dbReference type="FunFam" id="2.30.42.10:FF:000011">
    <property type="entry name" value="partitioning defective 3 homolog isoform X1"/>
    <property type="match status" value="1"/>
</dbReference>
<evidence type="ECO:0000256" key="4">
    <source>
        <dbReference type="ARBA" id="ARBA00022427"/>
    </source>
</evidence>
<dbReference type="GO" id="GO:0005923">
    <property type="term" value="C:bicellular tight junction"/>
    <property type="evidence" value="ECO:0007669"/>
    <property type="project" value="UniProtKB-SubCell"/>
</dbReference>
<organism evidence="11 12">
    <name type="scientific">Danio rerio</name>
    <name type="common">Zebrafish</name>
    <name type="synonym">Brachydanio rerio</name>
    <dbReference type="NCBI Taxonomy" id="7955"/>
    <lineage>
        <taxon>Eukaryota</taxon>
        <taxon>Metazoa</taxon>
        <taxon>Chordata</taxon>
        <taxon>Craniata</taxon>
        <taxon>Vertebrata</taxon>
        <taxon>Euteleostomi</taxon>
        <taxon>Actinopterygii</taxon>
        <taxon>Neopterygii</taxon>
        <taxon>Teleostei</taxon>
        <taxon>Ostariophysi</taxon>
        <taxon>Cypriniformes</taxon>
        <taxon>Danionidae</taxon>
        <taxon>Danioninae</taxon>
        <taxon>Danio</taxon>
    </lineage>
</organism>
<dbReference type="InterPro" id="IPR021922">
    <property type="entry name" value="Par3/HAL_N"/>
</dbReference>
<dbReference type="SUPFAM" id="SSF50156">
    <property type="entry name" value="PDZ domain-like"/>
    <property type="match status" value="3"/>
</dbReference>
<dbReference type="FunFam" id="2.30.42.10:FF:000078">
    <property type="entry name" value="Partitioning defective 3 homolog B"/>
    <property type="match status" value="1"/>
</dbReference>
<dbReference type="GO" id="GO:0051301">
    <property type="term" value="P:cell division"/>
    <property type="evidence" value="ECO:0007669"/>
    <property type="project" value="UniProtKB-KW"/>
</dbReference>
<dbReference type="Pfam" id="PF12053">
    <property type="entry name" value="Par3_HAL_N_term"/>
    <property type="match status" value="1"/>
</dbReference>
<dbReference type="CDD" id="cd23058">
    <property type="entry name" value="PDZ2_Par3-like"/>
    <property type="match status" value="1"/>
</dbReference>
<dbReference type="InterPro" id="IPR052213">
    <property type="entry name" value="PAR3"/>
</dbReference>
<accession>A0A8M3B2I8</accession>
<dbReference type="PANTHER" id="PTHR16484">
    <property type="entry name" value="PARTITIONING DEFECTIVE 3 RELATED"/>
    <property type="match status" value="1"/>
</dbReference>
<dbReference type="Proteomes" id="UP000000437">
    <property type="component" value="Chromosome 9"/>
</dbReference>
<keyword evidence="11" id="KW-1185">Reference proteome</keyword>
<dbReference type="SMART" id="SM00228">
    <property type="entry name" value="PDZ"/>
    <property type="match status" value="3"/>
</dbReference>
<dbReference type="CTD" id="562146"/>